<reference evidence="3" key="1">
    <citation type="submission" date="2025-08" db="UniProtKB">
        <authorList>
            <consortium name="RefSeq"/>
        </authorList>
    </citation>
    <scope>IDENTIFICATION</scope>
    <source>
        <tissue evidence="3">Whole larvae</tissue>
    </source>
</reference>
<name>A0ABM3N1D9_GALME</name>
<dbReference type="Proteomes" id="UP001652740">
    <property type="component" value="Unplaced"/>
</dbReference>
<protein>
    <submittedName>
        <fullName evidence="3">Uncharacterized protein LOC113517620 isoform X1</fullName>
    </submittedName>
</protein>
<proteinExistence type="predicted"/>
<dbReference type="GeneID" id="113517620"/>
<dbReference type="RefSeq" id="XP_052757407.1">
    <property type="nucleotide sequence ID" value="XM_052901447.1"/>
</dbReference>
<feature type="region of interest" description="Disordered" evidence="1">
    <location>
        <begin position="24"/>
        <end position="58"/>
    </location>
</feature>
<organism evidence="2 3">
    <name type="scientific">Galleria mellonella</name>
    <name type="common">Greater wax moth</name>
    <dbReference type="NCBI Taxonomy" id="7137"/>
    <lineage>
        <taxon>Eukaryota</taxon>
        <taxon>Metazoa</taxon>
        <taxon>Ecdysozoa</taxon>
        <taxon>Arthropoda</taxon>
        <taxon>Hexapoda</taxon>
        <taxon>Insecta</taxon>
        <taxon>Pterygota</taxon>
        <taxon>Neoptera</taxon>
        <taxon>Endopterygota</taxon>
        <taxon>Lepidoptera</taxon>
        <taxon>Glossata</taxon>
        <taxon>Ditrysia</taxon>
        <taxon>Pyraloidea</taxon>
        <taxon>Pyralidae</taxon>
        <taxon>Galleriinae</taxon>
        <taxon>Galleria</taxon>
    </lineage>
</organism>
<keyword evidence="2" id="KW-1185">Reference proteome</keyword>
<sequence length="132" mass="15190">MKITMSRKSIEFEDEEYVDVRSLPLKPPQPALLPERPSRRPWHPVMWDDSIAGKPNTTEQLQAEQFECTKVTSNFNTIALHAVRQKASSRMSYMVFRSGVRHAYLNRHNGPIKRAPSRKTQAIVGTYTLYSS</sequence>
<evidence type="ECO:0000256" key="1">
    <source>
        <dbReference type="SAM" id="MobiDB-lite"/>
    </source>
</evidence>
<evidence type="ECO:0000313" key="2">
    <source>
        <dbReference type="Proteomes" id="UP001652740"/>
    </source>
</evidence>
<gene>
    <name evidence="3" type="primary">LOC113517620</name>
</gene>
<accession>A0ABM3N1D9</accession>
<evidence type="ECO:0000313" key="3">
    <source>
        <dbReference type="RefSeq" id="XP_052757407.1"/>
    </source>
</evidence>